<name>A0A0M4M8I6_9ACTN</name>
<keyword evidence="1" id="KW-0472">Membrane</keyword>
<evidence type="ECO:0000313" key="3">
    <source>
        <dbReference type="Proteomes" id="UP000068137"/>
    </source>
</evidence>
<dbReference type="STRING" id="1528099.AL705_05125"/>
<feature type="transmembrane region" description="Helical" evidence="1">
    <location>
        <begin position="53"/>
        <end position="75"/>
    </location>
</feature>
<protein>
    <submittedName>
        <fullName evidence="2">Uncharacterized protein</fullName>
    </submittedName>
</protein>
<dbReference type="RefSeq" id="WP_053962098.1">
    <property type="nucleotide sequence ID" value="NZ_CAJPTR010000057.1"/>
</dbReference>
<evidence type="ECO:0000313" key="2">
    <source>
        <dbReference type="EMBL" id="ALE19088.1"/>
    </source>
</evidence>
<gene>
    <name evidence="2" type="ORF">AL705_05125</name>
</gene>
<dbReference type="EMBL" id="CP012390">
    <property type="protein sequence ID" value="ALE19088.1"/>
    <property type="molecule type" value="Genomic_DNA"/>
</dbReference>
<evidence type="ECO:0000256" key="1">
    <source>
        <dbReference type="SAM" id="Phobius"/>
    </source>
</evidence>
<proteinExistence type="predicted"/>
<organism evidence="2 3">
    <name type="scientific">Lawsonella clevelandensis</name>
    <dbReference type="NCBI Taxonomy" id="1528099"/>
    <lineage>
        <taxon>Bacteria</taxon>
        <taxon>Bacillati</taxon>
        <taxon>Actinomycetota</taxon>
        <taxon>Actinomycetes</taxon>
        <taxon>Mycobacteriales</taxon>
        <taxon>Lawsonellaceae</taxon>
        <taxon>Lawsonella</taxon>
    </lineage>
</organism>
<feature type="transmembrane region" description="Helical" evidence="1">
    <location>
        <begin position="26"/>
        <end position="47"/>
    </location>
</feature>
<dbReference type="KEGG" id="cbq:AL705_05125"/>
<reference evidence="2 3" key="1">
    <citation type="journal article" date="2015" name="Genome Announc.">
        <title>Complete Genome Sequences for Two Strains of a Novel Fastidious, Partially Acid-Fast, Gram-Positive Corynebacterineae Bacterium, Derived from Human Clinical Samples.</title>
        <authorList>
            <person name="Nicholson A.C."/>
            <person name="Bell M."/>
            <person name="Humrighouse B.W."/>
            <person name="McQuiston J.R."/>
        </authorList>
    </citation>
    <scope>NUCLEOTIDE SEQUENCE [LARGE SCALE GENOMIC DNA]</scope>
    <source>
        <strain evidence="2 3">X1698</strain>
    </source>
</reference>
<keyword evidence="1" id="KW-1133">Transmembrane helix</keyword>
<dbReference type="Proteomes" id="UP000068137">
    <property type="component" value="Chromosome"/>
</dbReference>
<keyword evidence="1" id="KW-0812">Transmembrane</keyword>
<sequence length="79" mass="8432">MAGYARRGRVSDPGRRQRGTMQRLELAMGIVGTITILTLLTLVMALVQGTGAALTGAAIIFLVAAVVFIALAIWYRKVT</sequence>
<dbReference type="AlphaFoldDB" id="A0A0M4M8I6"/>
<accession>A0A0M4M8I6</accession>